<sequence length="170" mass="19322">MNISVVSVDKIYDYEASINAHLSSIFGKNTKLILNHEFACAIVIENNNQIIATGIAYHRLMQQGIHNFRAGIIGGIAVSSNMRGRGLAKTVIQELDQYLISIEVIHTFLFAYNFDIYKSSGYEELTLPIHYLDLKQSIWNLFVYRGGMIKTYNHSNSLDDQFIDFNGCVY</sequence>
<gene>
    <name evidence="1" type="ORF">DA092_05555</name>
</gene>
<proteinExistence type="predicted"/>
<accession>A0ACD3T258</accession>
<reference evidence="1" key="1">
    <citation type="submission" date="2018-03" db="EMBL/GenBank/DDBJ databases">
        <title>Genomic characterization of a polymicrobial infection associated with a disease outbreak in Pacific white shrimp (Litopenaeus vannamei).</title>
        <authorList>
            <person name="Turner J.W."/>
            <person name="Bachand P.T."/>
            <person name="Tallman J."/>
            <person name="Elledge N.C."/>
            <person name="Pinnell L.J."/>
            <person name="Laughlin R.C."/>
            <person name="Zimba P.V."/>
        </authorList>
    </citation>
    <scope>NUCLEOTIDE SEQUENCE</scope>
    <source>
        <strain evidence="1">Hep-2b-22</strain>
    </source>
</reference>
<protein>
    <submittedName>
        <fullName evidence="1">GNAT family N-acetyltransferase</fullName>
    </submittedName>
</protein>
<keyword evidence="2" id="KW-1185">Reference proteome</keyword>
<evidence type="ECO:0000313" key="1">
    <source>
        <dbReference type="EMBL" id="TMX77136.1"/>
    </source>
</evidence>
<name>A0ACD3T258_PHODM</name>
<organism evidence="1 2">
    <name type="scientific">Photobacterium damselae</name>
    <dbReference type="NCBI Taxonomy" id="38293"/>
    <lineage>
        <taxon>Bacteria</taxon>
        <taxon>Pseudomonadati</taxon>
        <taxon>Pseudomonadota</taxon>
        <taxon>Gammaproteobacteria</taxon>
        <taxon>Vibrionales</taxon>
        <taxon>Vibrionaceae</taxon>
        <taxon>Photobacterium</taxon>
    </lineage>
</organism>
<dbReference type="EMBL" id="PZOJ01000013">
    <property type="protein sequence ID" value="TMX77136.1"/>
    <property type="molecule type" value="Genomic_DNA"/>
</dbReference>
<comment type="caution">
    <text evidence="1">The sequence shown here is derived from an EMBL/GenBank/DDBJ whole genome shotgun (WGS) entry which is preliminary data.</text>
</comment>
<evidence type="ECO:0000313" key="2">
    <source>
        <dbReference type="Proteomes" id="UP000718715"/>
    </source>
</evidence>
<dbReference type="Proteomes" id="UP000718715">
    <property type="component" value="Unassembled WGS sequence"/>
</dbReference>